<protein>
    <submittedName>
        <fullName evidence="5">Chorismate-binding protein</fullName>
    </submittedName>
</protein>
<evidence type="ECO:0000256" key="1">
    <source>
        <dbReference type="ARBA" id="ARBA00022962"/>
    </source>
</evidence>
<feature type="compositionally biased region" description="Low complexity" evidence="2">
    <location>
        <begin position="1"/>
        <end position="15"/>
    </location>
</feature>
<feature type="domain" description="Chorismate-utilising enzyme C-terminal" evidence="4">
    <location>
        <begin position="223"/>
        <end position="472"/>
    </location>
</feature>
<keyword evidence="6" id="KW-1185">Reference proteome</keyword>
<dbReference type="PROSITE" id="PS51273">
    <property type="entry name" value="GATASE_TYPE_1"/>
    <property type="match status" value="1"/>
</dbReference>
<feature type="region of interest" description="Disordered" evidence="2">
    <location>
        <begin position="190"/>
        <end position="209"/>
    </location>
</feature>
<dbReference type="NCBIfam" id="TIGR00566">
    <property type="entry name" value="trpG_papA"/>
    <property type="match status" value="1"/>
</dbReference>
<dbReference type="InterPro" id="IPR017926">
    <property type="entry name" value="GATASE"/>
</dbReference>
<evidence type="ECO:0000313" key="6">
    <source>
        <dbReference type="Proteomes" id="UP001589788"/>
    </source>
</evidence>
<dbReference type="Gene3D" id="3.40.50.880">
    <property type="match status" value="1"/>
</dbReference>
<proteinExistence type="predicted"/>
<dbReference type="InterPro" id="IPR043132">
    <property type="entry name" value="BCAT-like_C"/>
</dbReference>
<dbReference type="InterPro" id="IPR001544">
    <property type="entry name" value="Aminotrans_IV"/>
</dbReference>
<dbReference type="SUPFAM" id="SSF56322">
    <property type="entry name" value="ADC synthase"/>
    <property type="match status" value="1"/>
</dbReference>
<dbReference type="PRINTS" id="PR00099">
    <property type="entry name" value="CPSGATASE"/>
</dbReference>
<evidence type="ECO:0000259" key="3">
    <source>
        <dbReference type="Pfam" id="PF00117"/>
    </source>
</evidence>
<dbReference type="Pfam" id="PF01063">
    <property type="entry name" value="Aminotran_4"/>
    <property type="match status" value="1"/>
</dbReference>
<dbReference type="SUPFAM" id="SSF56752">
    <property type="entry name" value="D-aminoacid aminotransferase-like PLP-dependent enzymes"/>
    <property type="match status" value="1"/>
</dbReference>
<dbReference type="InterPro" id="IPR015890">
    <property type="entry name" value="Chorismate_C"/>
</dbReference>
<dbReference type="RefSeq" id="WP_377788152.1">
    <property type="nucleotide sequence ID" value="NZ_JBHLYQ010000018.1"/>
</dbReference>
<organism evidence="5 6">
    <name type="scientific">Aciditerrimonas ferrireducens</name>
    <dbReference type="NCBI Taxonomy" id="667306"/>
    <lineage>
        <taxon>Bacteria</taxon>
        <taxon>Bacillati</taxon>
        <taxon>Actinomycetota</taxon>
        <taxon>Acidimicrobiia</taxon>
        <taxon>Acidimicrobiales</taxon>
        <taxon>Acidimicrobiaceae</taxon>
        <taxon>Aciditerrimonas</taxon>
    </lineage>
</organism>
<accession>A0ABV6C0F5</accession>
<dbReference type="PANTHER" id="PTHR11236">
    <property type="entry name" value="AMINOBENZOATE/ANTHRANILATE SYNTHASE"/>
    <property type="match status" value="1"/>
</dbReference>
<evidence type="ECO:0000256" key="2">
    <source>
        <dbReference type="SAM" id="MobiDB-lite"/>
    </source>
</evidence>
<evidence type="ECO:0000259" key="4">
    <source>
        <dbReference type="Pfam" id="PF00425"/>
    </source>
</evidence>
<reference evidence="5 6" key="1">
    <citation type="submission" date="2024-09" db="EMBL/GenBank/DDBJ databases">
        <authorList>
            <person name="Sun Q."/>
            <person name="Mori K."/>
        </authorList>
    </citation>
    <scope>NUCLEOTIDE SEQUENCE [LARGE SCALE GENOMIC DNA]</scope>
    <source>
        <strain evidence="5 6">JCM 15389</strain>
    </source>
</reference>
<dbReference type="Gene3D" id="3.20.10.10">
    <property type="entry name" value="D-amino Acid Aminotransferase, subunit A, domain 2"/>
    <property type="match status" value="1"/>
</dbReference>
<dbReference type="InterPro" id="IPR006221">
    <property type="entry name" value="TrpG/PapA_dom"/>
</dbReference>
<dbReference type="PRINTS" id="PR00096">
    <property type="entry name" value="GATASE"/>
</dbReference>
<feature type="compositionally biased region" description="Low complexity" evidence="2">
    <location>
        <begin position="23"/>
        <end position="33"/>
    </location>
</feature>
<name>A0ABV6C0F5_9ACTN</name>
<dbReference type="SUPFAM" id="SSF52317">
    <property type="entry name" value="Class I glutamine amidotransferase-like"/>
    <property type="match status" value="1"/>
</dbReference>
<dbReference type="Pfam" id="PF00425">
    <property type="entry name" value="Chorismate_bind"/>
    <property type="match status" value="1"/>
</dbReference>
<feature type="region of interest" description="Disordered" evidence="2">
    <location>
        <begin position="1"/>
        <end position="33"/>
    </location>
</feature>
<keyword evidence="1" id="KW-0315">Glutamine amidotransferase</keyword>
<dbReference type="InterPro" id="IPR005801">
    <property type="entry name" value="ADC_synthase"/>
</dbReference>
<dbReference type="PRINTS" id="PR00097">
    <property type="entry name" value="ANTSNTHASEII"/>
</dbReference>
<dbReference type="EMBL" id="JBHLYQ010000018">
    <property type="protein sequence ID" value="MFC0081166.1"/>
    <property type="molecule type" value="Genomic_DNA"/>
</dbReference>
<dbReference type="InterPro" id="IPR036038">
    <property type="entry name" value="Aminotransferase-like"/>
</dbReference>
<dbReference type="CDD" id="cd01743">
    <property type="entry name" value="GATase1_Anthranilate_Synthase"/>
    <property type="match status" value="1"/>
</dbReference>
<comment type="caution">
    <text evidence="5">The sequence shown here is derived from an EMBL/GenBank/DDBJ whole genome shotgun (WGS) entry which is preliminary data.</text>
</comment>
<dbReference type="Pfam" id="PF00117">
    <property type="entry name" value="GATase"/>
    <property type="match status" value="1"/>
</dbReference>
<dbReference type="Gene3D" id="3.60.120.10">
    <property type="entry name" value="Anthranilate synthase"/>
    <property type="match status" value="1"/>
</dbReference>
<dbReference type="Proteomes" id="UP001589788">
    <property type="component" value="Unassembled WGS sequence"/>
</dbReference>
<dbReference type="PANTHER" id="PTHR11236:SF50">
    <property type="entry name" value="AMINODEOXYCHORISMATE SYNTHASE COMPONENT 1"/>
    <property type="match status" value="1"/>
</dbReference>
<dbReference type="InterPro" id="IPR019999">
    <property type="entry name" value="Anth_synth_I-like"/>
</dbReference>
<feature type="region of interest" description="Disordered" evidence="2">
    <location>
        <begin position="736"/>
        <end position="768"/>
    </location>
</feature>
<gene>
    <name evidence="5" type="ORF">ACFFRE_03200</name>
</gene>
<evidence type="ECO:0000313" key="5">
    <source>
        <dbReference type="EMBL" id="MFC0081166.1"/>
    </source>
</evidence>
<feature type="domain" description="Glutamine amidotransferase" evidence="3">
    <location>
        <begin position="776"/>
        <end position="958"/>
    </location>
</feature>
<sequence length="971" mass="103408">MARVSGGSTDSTDQGGTRDRRGSTTGTAAPAAAHRAGLHTLRIPLPVEVAPAEALRVLAGDRYPFALLGQWAGGGALLGSEPLWARAVEHDEDPFALLAPERRTTEPLAPGAFLGALTVGSLSYRLGERLFGVGRPDPAAPLAFLARYDHVLRFVAAEGRWYLEGACDDERLPFVRWRAADLAERLSARDARAGTTSGPGDGGDDGRSPVVLRCRSGRRGHVVAVERCVQAIHAGELFEANICTSFEARFDGSLLGRFVGAARRLEPAYAAYLDTGAVEIASLSPELFLACDGVSLRTEPIKGTRPRGQDPAEADATRFALERSGKDLAENVTIVDLLRNDLAASARSGTVRVEALAAPRPGPGVWNLVSTVTARLAPGTDLADALRRAFPPGSVTGAPKARALELAAEVEATARDVYTGSIGYLCPLDGRGEWNVAIRTFERHRDRVRLGVGGGITAESLPGQEWEECLVKARPLAKAMGFALAEDDPAGTPVRAAEPWGGSPEQGVFSTLLVLEGVPVEAWRHLRRLAWSAEALYGIALPEGIEGTLLEAAAGWRRARLRVELDPQGTLRTQVAPFPASRELLGVAAGFLAVPGPLGPHKLVDRRHLEALVAPLRAQGTWPLLLAPHGEVTEADIANVAVLRDSALVVAPDDGQALPGVGREVLLEVAADRGLPVEYRPLTPALLESSDAILLTNALRGVVPVRDLIGTGYRLRCPDLAADLQRLVDERWQHEARLGPPPLPRPAPAPGPAPEPRRANRPPRPARRPAGACRLVLLDNRDSFVHTLAHLLEQAGAQVRILPSHGTTLEELLVERPSGLVLSPGPGRPEHAGLSQEAVRALSGRLPILGVCLGHQAIAQAFGGRIVRARRPLHGRLSVVRTCASRLLADLPPSFLAARYHALAVDPARPGEDLRVTALADDGTVMALEHRSHPTIGLQFHPEAVQSEHGDRIADRFVELCLTIAGSTPAR</sequence>
<dbReference type="InterPro" id="IPR029062">
    <property type="entry name" value="Class_I_gatase-like"/>
</dbReference>
<feature type="compositionally biased region" description="Pro residues" evidence="2">
    <location>
        <begin position="739"/>
        <end position="754"/>
    </location>
</feature>